<accession>A0AA49X3L1</accession>
<evidence type="ECO:0000313" key="1">
    <source>
        <dbReference type="EMBL" id="WLJ26411.1"/>
    </source>
</evidence>
<sequence length="88" mass="9994">MIDEIFIQELNSLGVVVEYNSKQYKLFNGSIRTIEEYVILPSDKTDKIATLTITEIEKNAEILNGIKNLAVPQAVKILQAIERKLEDD</sequence>
<organism evidence="1">
    <name type="scientific">Firmicutes phage HS18</name>
    <dbReference type="NCBI Taxonomy" id="3056396"/>
    <lineage>
        <taxon>Viruses</taxon>
    </lineage>
</organism>
<dbReference type="EMBL" id="OQ890326">
    <property type="protein sequence ID" value="WLJ26411.1"/>
    <property type="molecule type" value="Genomic_DNA"/>
</dbReference>
<proteinExistence type="predicted"/>
<reference evidence="1" key="1">
    <citation type="submission" date="2023-04" db="EMBL/GenBank/DDBJ databases">
        <title>The human skin virome in hidradenitis suppurativa patients.</title>
        <authorList>
            <person name="Jansen D."/>
        </authorList>
    </citation>
    <scope>NUCLEOTIDE SEQUENCE</scope>
    <source>
        <strain evidence="1">VC4_HSPhageC</strain>
    </source>
</reference>
<name>A0AA49X3L1_9VIRU</name>
<protein>
    <submittedName>
        <fullName evidence="1">Uncharacterized protein</fullName>
    </submittedName>
</protein>